<dbReference type="EMBL" id="BPVZ01000375">
    <property type="protein sequence ID" value="GKV50528.1"/>
    <property type="molecule type" value="Genomic_DNA"/>
</dbReference>
<evidence type="ECO:0000259" key="1">
    <source>
        <dbReference type="Pfam" id="PF25110"/>
    </source>
</evidence>
<dbReference type="GO" id="GO:0006508">
    <property type="term" value="P:proteolysis"/>
    <property type="evidence" value="ECO:0007669"/>
    <property type="project" value="InterPro"/>
</dbReference>
<dbReference type="GO" id="GO:0051307">
    <property type="term" value="P:meiotic chromosome separation"/>
    <property type="evidence" value="ECO:0007669"/>
    <property type="project" value="TreeGrafter"/>
</dbReference>
<dbReference type="Pfam" id="PF25110">
    <property type="entry name" value="TPR_ESP1"/>
    <property type="match status" value="1"/>
</dbReference>
<proteinExistence type="predicted"/>
<organism evidence="2 3">
    <name type="scientific">Rubroshorea leprosula</name>
    <dbReference type="NCBI Taxonomy" id="152421"/>
    <lineage>
        <taxon>Eukaryota</taxon>
        <taxon>Viridiplantae</taxon>
        <taxon>Streptophyta</taxon>
        <taxon>Embryophyta</taxon>
        <taxon>Tracheophyta</taxon>
        <taxon>Spermatophyta</taxon>
        <taxon>Magnoliopsida</taxon>
        <taxon>eudicotyledons</taxon>
        <taxon>Gunneridae</taxon>
        <taxon>Pentapetalae</taxon>
        <taxon>rosids</taxon>
        <taxon>malvids</taxon>
        <taxon>Malvales</taxon>
        <taxon>Dipterocarpaceae</taxon>
        <taxon>Rubroshorea</taxon>
    </lineage>
</organism>
<dbReference type="GO" id="GO:0005737">
    <property type="term" value="C:cytoplasm"/>
    <property type="evidence" value="ECO:0007669"/>
    <property type="project" value="TreeGrafter"/>
</dbReference>
<keyword evidence="3" id="KW-1185">Reference proteome</keyword>
<evidence type="ECO:0000313" key="2">
    <source>
        <dbReference type="EMBL" id="GKV50528.1"/>
    </source>
</evidence>
<protein>
    <recommendedName>
        <fullName evidence="1">Separase-like TPR repeats region domain-containing protein</fullName>
    </recommendedName>
</protein>
<accession>A0AAV5MKL7</accession>
<feature type="domain" description="Separase-like TPR repeats region" evidence="1">
    <location>
        <begin position="8"/>
        <end position="213"/>
    </location>
</feature>
<dbReference type="InterPro" id="IPR056933">
    <property type="entry name" value="TPR_ESP1"/>
</dbReference>
<reference evidence="2 3" key="1">
    <citation type="journal article" date="2021" name="Commun. Biol.">
        <title>The genome of Shorea leprosula (Dipterocarpaceae) highlights the ecological relevance of drought in aseasonal tropical rainforests.</title>
        <authorList>
            <person name="Ng K.K.S."/>
            <person name="Kobayashi M.J."/>
            <person name="Fawcett J.A."/>
            <person name="Hatakeyama M."/>
            <person name="Paape T."/>
            <person name="Ng C.H."/>
            <person name="Ang C.C."/>
            <person name="Tnah L.H."/>
            <person name="Lee C.T."/>
            <person name="Nishiyama T."/>
            <person name="Sese J."/>
            <person name="O'Brien M.J."/>
            <person name="Copetti D."/>
            <person name="Mohd Noor M.I."/>
            <person name="Ong R.C."/>
            <person name="Putra M."/>
            <person name="Sireger I.Z."/>
            <person name="Indrioko S."/>
            <person name="Kosugi Y."/>
            <person name="Izuno A."/>
            <person name="Isagi Y."/>
            <person name="Lee S.L."/>
            <person name="Shimizu K.K."/>
        </authorList>
    </citation>
    <scope>NUCLEOTIDE SEQUENCE [LARGE SCALE GENOMIC DNA]</scope>
    <source>
        <strain evidence="2">214</strain>
    </source>
</reference>
<gene>
    <name evidence="2" type="ORF">SLEP1_g57231</name>
</gene>
<dbReference type="GO" id="GO:0005634">
    <property type="term" value="C:nucleus"/>
    <property type="evidence" value="ECO:0007669"/>
    <property type="project" value="InterPro"/>
</dbReference>
<dbReference type="Proteomes" id="UP001054252">
    <property type="component" value="Unassembled WGS sequence"/>
</dbReference>
<sequence>MASSSEFSSILSILESSDDPNRIHTLVSDYLRPFANLLNPKKPSKKRDRSEASAVRSLAKQFLNFINKSLSILPRRLSKQNPDGAALFPLFETYRLCLDCLELVSSQLACGAHEVQSQRVRLLYCLEAWGKYAEAESEGFRVLERLRRGRDLEGKLPPRADSRGGPGNADFGKVLVDAVANIVRCVAMRQSKDSADYWRVLDLVVKVRPWFRYGELLVCLVWMNGNTHWSVQLFNNISCSRSKFNPGCCYLVFNPGGLIHARVYCHDIWTKRWYLSVLS</sequence>
<dbReference type="GO" id="GO:0072686">
    <property type="term" value="C:mitotic spindle"/>
    <property type="evidence" value="ECO:0007669"/>
    <property type="project" value="TreeGrafter"/>
</dbReference>
<dbReference type="GO" id="GO:0004197">
    <property type="term" value="F:cysteine-type endopeptidase activity"/>
    <property type="evidence" value="ECO:0007669"/>
    <property type="project" value="InterPro"/>
</dbReference>
<evidence type="ECO:0000313" key="3">
    <source>
        <dbReference type="Proteomes" id="UP001054252"/>
    </source>
</evidence>
<name>A0AAV5MKL7_9ROSI</name>
<dbReference type="InterPro" id="IPR005314">
    <property type="entry name" value="Peptidase_C50"/>
</dbReference>
<dbReference type="AlphaFoldDB" id="A0AAV5MKL7"/>
<comment type="caution">
    <text evidence="2">The sequence shown here is derived from an EMBL/GenBank/DDBJ whole genome shotgun (WGS) entry which is preliminary data.</text>
</comment>
<dbReference type="PANTHER" id="PTHR12792:SF0">
    <property type="entry name" value="SEPARIN"/>
    <property type="match status" value="1"/>
</dbReference>
<dbReference type="PANTHER" id="PTHR12792">
    <property type="entry name" value="EXTRA SPINDLE POLES 1-RELATED"/>
    <property type="match status" value="1"/>
</dbReference>